<evidence type="ECO:0008006" key="4">
    <source>
        <dbReference type="Google" id="ProtNLM"/>
    </source>
</evidence>
<evidence type="ECO:0000256" key="1">
    <source>
        <dbReference type="SAM" id="Phobius"/>
    </source>
</evidence>
<dbReference type="RefSeq" id="WP_007569533.1">
    <property type="nucleotide sequence ID" value="NZ_AGUD01000003.1"/>
</dbReference>
<gene>
    <name evidence="2" type="ORF">PAI11_00090</name>
</gene>
<feature type="transmembrane region" description="Helical" evidence="1">
    <location>
        <begin position="95"/>
        <end position="113"/>
    </location>
</feature>
<name>H0DZQ4_9ACTN</name>
<proteinExistence type="predicted"/>
<dbReference type="AlphaFoldDB" id="H0DZQ4"/>
<reference evidence="2 3" key="1">
    <citation type="journal article" date="2013" name="Biodegradation">
        <title>Quantitative proteomic analysis of ibuprofen-degrading Patulibacter sp. strain I11.</title>
        <authorList>
            <person name="Almeida B."/>
            <person name="Kjeldal H."/>
            <person name="Lolas I."/>
            <person name="Knudsen A.D."/>
            <person name="Carvalho G."/>
            <person name="Nielsen K.L."/>
            <person name="Barreto Crespo M.T."/>
            <person name="Stensballe A."/>
            <person name="Nielsen J.L."/>
        </authorList>
    </citation>
    <scope>NUCLEOTIDE SEQUENCE [LARGE SCALE GENOMIC DNA]</scope>
    <source>
        <strain evidence="2 3">I11</strain>
    </source>
</reference>
<feature type="transmembrane region" description="Helical" evidence="1">
    <location>
        <begin position="168"/>
        <end position="190"/>
    </location>
</feature>
<keyword evidence="1" id="KW-0472">Membrane</keyword>
<protein>
    <recommendedName>
        <fullName evidence="4">ECF transporter S component</fullName>
    </recommendedName>
</protein>
<dbReference type="Proteomes" id="UP000005143">
    <property type="component" value="Unassembled WGS sequence"/>
</dbReference>
<sequence>MTWALPALGLVLVAVAAGLAWYERGRPTARVVALVATLAALAALGRIAFAPLPNVKPTTDIVLLSGFVLGGAPGFAVGAVAALTSNFVFGQGPWTPWQMAAWGAVGLLGALVARFGHLATGRWSLALAGALAGLLFGLVMDLSTWLTATAVPERGTLLAILATSAPFNLLHAAGNAVFAFVFGPAFVTALRRSRDRLDGRFVPAGVDPRTPGGLR</sequence>
<feature type="transmembrane region" description="Helical" evidence="1">
    <location>
        <begin position="61"/>
        <end position="83"/>
    </location>
</feature>
<keyword evidence="1" id="KW-0812">Transmembrane</keyword>
<keyword evidence="1" id="KW-1133">Transmembrane helix</keyword>
<feature type="transmembrane region" description="Helical" evidence="1">
    <location>
        <begin position="125"/>
        <end position="148"/>
    </location>
</feature>
<accession>H0DZQ4</accession>
<dbReference type="EMBL" id="AGUD01000003">
    <property type="protein sequence ID" value="EHN13008.1"/>
    <property type="molecule type" value="Genomic_DNA"/>
</dbReference>
<keyword evidence="3" id="KW-1185">Reference proteome</keyword>
<feature type="transmembrane region" description="Helical" evidence="1">
    <location>
        <begin position="30"/>
        <end position="49"/>
    </location>
</feature>
<comment type="caution">
    <text evidence="2">The sequence shown here is derived from an EMBL/GenBank/DDBJ whole genome shotgun (WGS) entry which is preliminary data.</text>
</comment>
<dbReference type="OrthoDB" id="5198189at2"/>
<organism evidence="2 3">
    <name type="scientific">Patulibacter medicamentivorans</name>
    <dbReference type="NCBI Taxonomy" id="1097667"/>
    <lineage>
        <taxon>Bacteria</taxon>
        <taxon>Bacillati</taxon>
        <taxon>Actinomycetota</taxon>
        <taxon>Thermoleophilia</taxon>
        <taxon>Solirubrobacterales</taxon>
        <taxon>Patulibacteraceae</taxon>
        <taxon>Patulibacter</taxon>
    </lineage>
</organism>
<evidence type="ECO:0000313" key="3">
    <source>
        <dbReference type="Proteomes" id="UP000005143"/>
    </source>
</evidence>
<dbReference type="Gene3D" id="1.10.1760.20">
    <property type="match status" value="1"/>
</dbReference>
<evidence type="ECO:0000313" key="2">
    <source>
        <dbReference type="EMBL" id="EHN13008.1"/>
    </source>
</evidence>